<dbReference type="SUPFAM" id="SSF53335">
    <property type="entry name" value="S-adenosyl-L-methionine-dependent methyltransferases"/>
    <property type="match status" value="1"/>
</dbReference>
<dbReference type="EMBL" id="FO082048">
    <property type="protein sequence ID" value="CCE84782.1"/>
    <property type="molecule type" value="Genomic_DNA"/>
</dbReference>
<dbReference type="GO" id="GO:0032259">
    <property type="term" value="P:methylation"/>
    <property type="evidence" value="ECO:0007669"/>
    <property type="project" value="UniProtKB-KW"/>
</dbReference>
<reference evidence="10" key="2">
    <citation type="journal article" date="2012" name="G3 (Bethesda)">
        <title>Pichia sorbitophila, an interspecies yeast hybrid reveals early steps of genome resolution following polyploidization.</title>
        <authorList>
            <person name="Leh Louis V."/>
            <person name="Despons L."/>
            <person name="Friedrich A."/>
            <person name="Martin T."/>
            <person name="Durrens P."/>
            <person name="Casaregola S."/>
            <person name="Neuveglise C."/>
            <person name="Fairhead C."/>
            <person name="Marck C."/>
            <person name="Cruz J.A."/>
            <person name="Straub M.L."/>
            <person name="Kugler V."/>
            <person name="Sacerdot C."/>
            <person name="Uzunov Z."/>
            <person name="Thierry A."/>
            <person name="Weiss S."/>
            <person name="Bleykasten C."/>
            <person name="De Montigny J."/>
            <person name="Jacques N."/>
            <person name="Jung P."/>
            <person name="Lemaire M."/>
            <person name="Mallet S."/>
            <person name="Morel G."/>
            <person name="Richard G.F."/>
            <person name="Sarkar A."/>
            <person name="Savel G."/>
            <person name="Schacherer J."/>
            <person name="Seret M.L."/>
            <person name="Talla E."/>
            <person name="Samson G."/>
            <person name="Jubin C."/>
            <person name="Poulain J."/>
            <person name="Vacherie B."/>
            <person name="Barbe V."/>
            <person name="Pelletier E."/>
            <person name="Sherman D.J."/>
            <person name="Westhof E."/>
            <person name="Weissenbach J."/>
            <person name="Baret P.V."/>
            <person name="Wincker P."/>
            <person name="Gaillardin C."/>
            <person name="Dujon B."/>
            <person name="Souciet J.L."/>
        </authorList>
    </citation>
    <scope>NUCLEOTIDE SEQUENCE [LARGE SCALE GENOMIC DNA]</scope>
    <source>
        <strain evidence="10">ATCC MYA-4447 / BCRC 22081 / CBS 7064 / NBRC 10061 / NRRL Y-12695</strain>
    </source>
</reference>
<keyword evidence="5 7" id="KW-0496">Mitochondrion</keyword>
<evidence type="ECO:0000256" key="5">
    <source>
        <dbReference type="ARBA" id="ARBA00023128"/>
    </source>
</evidence>
<protein>
    <recommendedName>
        <fullName evidence="7">Protein arginine methyltransferase NDUFAF7</fullName>
        <ecNumber evidence="7">2.1.1.320</ecNumber>
    </recommendedName>
</protein>
<evidence type="ECO:0000313" key="9">
    <source>
        <dbReference type="EMBL" id="CCE84782.1"/>
    </source>
</evidence>
<dbReference type="PANTHER" id="PTHR12049">
    <property type="entry name" value="PROTEIN ARGININE METHYLTRANSFERASE NDUFAF7, MITOCHONDRIAL"/>
    <property type="match status" value="1"/>
</dbReference>
<dbReference type="GO" id="GO:0032981">
    <property type="term" value="P:mitochondrial respiratory chain complex I assembly"/>
    <property type="evidence" value="ECO:0007669"/>
    <property type="project" value="TreeGrafter"/>
</dbReference>
<proteinExistence type="inferred from homology"/>
<accession>G8Y8I7</accession>
<dbReference type="HOGENOM" id="CLU_024840_0_0_1"/>
<dbReference type="PANTHER" id="PTHR12049:SF7">
    <property type="entry name" value="PROTEIN ARGININE METHYLTRANSFERASE NDUFAF7, MITOCHONDRIAL"/>
    <property type="match status" value="1"/>
</dbReference>
<comment type="similarity">
    <text evidence="2 7">Belongs to the NDUFAF7 family.</text>
</comment>
<reference evidence="8" key="1">
    <citation type="submission" date="2011-10" db="EMBL/GenBank/DDBJ databases">
        <authorList>
            <person name="Genoscope - CEA"/>
        </authorList>
    </citation>
    <scope>NUCLEOTIDE SEQUENCE</scope>
</reference>
<dbReference type="Proteomes" id="UP000005222">
    <property type="component" value="Chromosome L"/>
</dbReference>
<dbReference type="EC" id="2.1.1.320" evidence="7"/>
<dbReference type="Proteomes" id="UP000005222">
    <property type="component" value="Chromosome K"/>
</dbReference>
<evidence type="ECO:0000256" key="4">
    <source>
        <dbReference type="ARBA" id="ARBA00022679"/>
    </source>
</evidence>
<dbReference type="InterPro" id="IPR038375">
    <property type="entry name" value="NDUFAF7_sf"/>
</dbReference>
<evidence type="ECO:0000313" key="10">
    <source>
        <dbReference type="Proteomes" id="UP000005222"/>
    </source>
</evidence>
<sequence>MYHSRYQSLSRYGSSISTRFINRLVLRSLNVSSRCLKDDDTSKKHISENGLYFGRFTEEEYQEAARHVKSQIEGLENEIKGDFNIRENIGKVPFFPSSSKAARKDTLSNLLAETIKVSGPLSLSAYIRQCLTHPKFGYYATRDPLDPKSGDFITSPEISSMFGEMIGVWMYSIWVNQGKPNKVRFIEFGPGKGTLMYDALKSFNKLKKNDLDQENIEIVMIETSPVLRKKQWECLCGSNEYKETEKGFNISQTIWDNKILWVDTEKDISEGSDVANYVVAHEFFDALPIKSFQKTPEGWRELVVEHSPSVANTQYALPENHNETHSNKRSTEELQTEFHLTMSPKKTNSSVIPELSPRFRNLPCDSRIEICPDAEWYALKMAELINSSANLGAVLIIDYGLSEGIPDNTLRGIYKHKIVSPFFKPGEVDLSVDVDFTNLKLITEKACASYGPVPQGDWLHELGIGFRADQLIKSKPGNFEAQEKIYNAYLRLTSKDEKSMGGSYKFLAFLPFGSKSPLGFGGFF</sequence>
<name>G8Y8I7_PICSO</name>
<dbReference type="Gene3D" id="3.40.50.12710">
    <property type="match status" value="1"/>
</dbReference>
<dbReference type="InParanoid" id="G8Y8I7"/>
<dbReference type="InterPro" id="IPR029063">
    <property type="entry name" value="SAM-dependent_MTases_sf"/>
</dbReference>
<comment type="subcellular location">
    <subcellularLocation>
        <location evidence="1 7">Mitochondrion</location>
    </subcellularLocation>
</comment>
<dbReference type="FunFam" id="3.40.50.12710:FF:000008">
    <property type="entry name" value="Protein arginine methyltransferase NDUFAF7"/>
    <property type="match status" value="1"/>
</dbReference>
<comment type="catalytic activity">
    <reaction evidence="6 7">
        <text>L-arginyl-[protein] + 2 S-adenosyl-L-methionine = N(omega),N(omega)'-dimethyl-L-arginyl-[protein] + 2 S-adenosyl-L-homocysteine + 2 H(+)</text>
        <dbReference type="Rhea" id="RHEA:48108"/>
        <dbReference type="Rhea" id="RHEA-COMP:10532"/>
        <dbReference type="Rhea" id="RHEA-COMP:11992"/>
        <dbReference type="ChEBI" id="CHEBI:15378"/>
        <dbReference type="ChEBI" id="CHEBI:29965"/>
        <dbReference type="ChEBI" id="CHEBI:57856"/>
        <dbReference type="ChEBI" id="CHEBI:59789"/>
        <dbReference type="ChEBI" id="CHEBI:88221"/>
        <dbReference type="EC" id="2.1.1.320"/>
    </reaction>
</comment>
<evidence type="ECO:0000313" key="8">
    <source>
        <dbReference type="EMBL" id="CCE83751.1"/>
    </source>
</evidence>
<dbReference type="STRING" id="559304.G8Y8I7"/>
<dbReference type="OrthoDB" id="5595109at2759"/>
<evidence type="ECO:0000256" key="3">
    <source>
        <dbReference type="ARBA" id="ARBA00022603"/>
    </source>
</evidence>
<gene>
    <name evidence="8" type="primary">Piso0_004338</name>
    <name evidence="8" type="ORF">GNLVRS01_PISO0K14684g</name>
    <name evidence="9" type="ORF">GNLVRS01_PISO0L14685g</name>
</gene>
<organism evidence="8 10">
    <name type="scientific">Pichia sorbitophila (strain ATCC MYA-4447 / BCRC 22081 / CBS 7064 / NBRC 10061 / NRRL Y-12695)</name>
    <name type="common">Hybrid yeast</name>
    <dbReference type="NCBI Taxonomy" id="559304"/>
    <lineage>
        <taxon>Eukaryota</taxon>
        <taxon>Fungi</taxon>
        <taxon>Dikarya</taxon>
        <taxon>Ascomycota</taxon>
        <taxon>Saccharomycotina</taxon>
        <taxon>Pichiomycetes</taxon>
        <taxon>Debaryomycetaceae</taxon>
        <taxon>Millerozyma</taxon>
    </lineage>
</organism>
<keyword evidence="4 7" id="KW-0808">Transferase</keyword>
<comment type="function">
    <text evidence="7">Arginine methyltransferase involved in the assembly or stability of mitochondrial NADH:ubiquinone oxidoreductase complex (complex I).</text>
</comment>
<dbReference type="InterPro" id="IPR003788">
    <property type="entry name" value="NDUFAF7"/>
</dbReference>
<dbReference type="eggNOG" id="KOG2901">
    <property type="taxonomic scope" value="Eukaryota"/>
</dbReference>
<keyword evidence="3 7" id="KW-0489">Methyltransferase</keyword>
<dbReference type="Pfam" id="PF02636">
    <property type="entry name" value="Methyltransf_28"/>
    <property type="match status" value="1"/>
</dbReference>
<dbReference type="AlphaFoldDB" id="G8Y8I7"/>
<dbReference type="GO" id="GO:0035243">
    <property type="term" value="F:protein-arginine omega-N symmetric methyltransferase activity"/>
    <property type="evidence" value="ECO:0007669"/>
    <property type="project" value="UniProtKB-EC"/>
</dbReference>
<keyword evidence="10" id="KW-1185">Reference proteome</keyword>
<evidence type="ECO:0000256" key="6">
    <source>
        <dbReference type="ARBA" id="ARBA00048612"/>
    </source>
</evidence>
<evidence type="ECO:0000256" key="7">
    <source>
        <dbReference type="RuleBase" id="RU364114"/>
    </source>
</evidence>
<evidence type="ECO:0000256" key="2">
    <source>
        <dbReference type="ARBA" id="ARBA00005891"/>
    </source>
</evidence>
<dbReference type="EMBL" id="FO082049">
    <property type="protein sequence ID" value="CCE83751.1"/>
    <property type="molecule type" value="Genomic_DNA"/>
</dbReference>
<dbReference type="GO" id="GO:0005739">
    <property type="term" value="C:mitochondrion"/>
    <property type="evidence" value="ECO:0007669"/>
    <property type="project" value="UniProtKB-SubCell"/>
</dbReference>
<evidence type="ECO:0000256" key="1">
    <source>
        <dbReference type="ARBA" id="ARBA00004173"/>
    </source>
</evidence>